<evidence type="ECO:0000259" key="1">
    <source>
        <dbReference type="PROSITE" id="PS50943"/>
    </source>
</evidence>
<dbReference type="InterPro" id="IPR001387">
    <property type="entry name" value="Cro/C1-type_HTH"/>
</dbReference>
<dbReference type="PROSITE" id="PS50943">
    <property type="entry name" value="HTH_CROC1"/>
    <property type="match status" value="1"/>
</dbReference>
<feature type="domain" description="HTH cro/C1-type" evidence="1">
    <location>
        <begin position="10"/>
        <end position="64"/>
    </location>
</feature>
<protein>
    <recommendedName>
        <fullName evidence="1">HTH cro/C1-type domain-containing protein</fullName>
    </recommendedName>
</protein>
<dbReference type="InterPro" id="IPR010982">
    <property type="entry name" value="Lambda_DNA-bd_dom_sf"/>
</dbReference>
<dbReference type="GO" id="GO:0003677">
    <property type="term" value="F:DNA binding"/>
    <property type="evidence" value="ECO:0007669"/>
    <property type="project" value="InterPro"/>
</dbReference>
<accession>Q9F171</accession>
<dbReference type="CDD" id="cd00093">
    <property type="entry name" value="HTH_XRE"/>
    <property type="match status" value="1"/>
</dbReference>
<evidence type="ECO:0000313" key="2">
    <source>
        <dbReference type="EMBL" id="AAG43218.1"/>
    </source>
</evidence>
<dbReference type="SUPFAM" id="SSF47413">
    <property type="entry name" value="lambda repressor-like DNA-binding domains"/>
    <property type="match status" value="1"/>
</dbReference>
<dbReference type="AlphaFoldDB" id="Q9F171"/>
<sequence>MLTNDRGRQVRRARLLRHMKQSHLAELMGVDQATVSRWERGTLALSDGRWSAVLQLLTGPSDSSVRRCAEASGAILRPQSPSGSDRTHCLLAASPARQRELRIDLAELLGKSLRVYASPR</sequence>
<dbReference type="Gene3D" id="1.10.260.40">
    <property type="entry name" value="lambda repressor-like DNA-binding domains"/>
    <property type="match status" value="1"/>
</dbReference>
<geneLocation type="plasmid" evidence="2">
    <name>R46</name>
</geneLocation>
<proteinExistence type="predicted"/>
<dbReference type="SMART" id="SM00530">
    <property type="entry name" value="HTH_XRE"/>
    <property type="match status" value="1"/>
</dbReference>
<reference evidence="2" key="1">
    <citation type="submission" date="2001-07" db="EMBL/GenBank/DDBJ databases">
        <title>Complete sequence of R46 and its deletion derivative, pKM101.</title>
        <authorList>
            <person name="Belogurov A.A."/>
            <person name="Hall R.M."/>
            <person name="Winans S.C."/>
            <person name="Woodgate R."/>
        </authorList>
    </citation>
    <scope>NUCLEOTIDE SEQUENCE</scope>
    <source>
        <plasmid evidence="2">R46</plasmid>
    </source>
</reference>
<name>Q9F171_SALTM</name>
<dbReference type="EMBL" id="AY046276">
    <property type="protein sequence ID" value="AAG43218.1"/>
    <property type="molecule type" value="Genomic_DNA"/>
</dbReference>
<organism evidence="2">
    <name type="scientific">Salmonella typhimurium</name>
    <dbReference type="NCBI Taxonomy" id="90371"/>
    <lineage>
        <taxon>Bacteria</taxon>
        <taxon>Pseudomonadati</taxon>
        <taxon>Pseudomonadota</taxon>
        <taxon>Gammaproteobacteria</taxon>
        <taxon>Enterobacterales</taxon>
        <taxon>Enterobacteriaceae</taxon>
        <taxon>Salmonella</taxon>
    </lineage>
</organism>
<keyword evidence="2" id="KW-0614">Plasmid</keyword>
<dbReference type="Pfam" id="PF01381">
    <property type="entry name" value="HTH_3"/>
    <property type="match status" value="1"/>
</dbReference>